<proteinExistence type="predicted"/>
<dbReference type="SUPFAM" id="SSF69618">
    <property type="entry name" value="HemD-like"/>
    <property type="match status" value="1"/>
</dbReference>
<dbReference type="RefSeq" id="WP_323466442.1">
    <property type="nucleotide sequence ID" value="NZ_CP144224.1"/>
</dbReference>
<dbReference type="GO" id="GO:0006780">
    <property type="term" value="P:uroporphyrinogen III biosynthetic process"/>
    <property type="evidence" value="ECO:0007669"/>
    <property type="project" value="InterPro"/>
</dbReference>
<comment type="caution">
    <text evidence="2">The sequence shown here is derived from an EMBL/GenBank/DDBJ whole genome shotgun (WGS) entry which is preliminary data.</text>
</comment>
<dbReference type="Gene3D" id="3.40.50.10090">
    <property type="match status" value="2"/>
</dbReference>
<reference evidence="2" key="1">
    <citation type="submission" date="2023-10" db="EMBL/GenBank/DDBJ databases">
        <title>Screening of Alkalihalophilus pseudofirmusBZ-TG-HK211 and Its Alleviation of Salt Stress on Rapeseed Growth.</title>
        <authorList>
            <person name="Zhao B."/>
            <person name="Guo T."/>
        </authorList>
    </citation>
    <scope>NUCLEOTIDE SEQUENCE</scope>
    <source>
        <strain evidence="2">BZ-TG-HK211</strain>
    </source>
</reference>
<organism evidence="2 3">
    <name type="scientific">Alkalihalophilus pseudofirmus</name>
    <name type="common">Bacillus pseudofirmus</name>
    <dbReference type="NCBI Taxonomy" id="79885"/>
    <lineage>
        <taxon>Bacteria</taxon>
        <taxon>Bacillati</taxon>
        <taxon>Bacillota</taxon>
        <taxon>Bacilli</taxon>
        <taxon>Bacillales</taxon>
        <taxon>Bacillaceae</taxon>
        <taxon>Alkalihalophilus</taxon>
    </lineage>
</organism>
<dbReference type="InterPro" id="IPR036108">
    <property type="entry name" value="4pyrrol_syn_uPrphyn_synt_sf"/>
</dbReference>
<dbReference type="GO" id="GO:0004852">
    <property type="term" value="F:uroporphyrinogen-III synthase activity"/>
    <property type="evidence" value="ECO:0007669"/>
    <property type="project" value="UniProtKB-EC"/>
</dbReference>
<evidence type="ECO:0000313" key="3">
    <source>
        <dbReference type="Proteomes" id="UP001285636"/>
    </source>
</evidence>
<keyword evidence="2" id="KW-0456">Lyase</keyword>
<protein>
    <submittedName>
        <fullName evidence="2">Uroporphyrinogen-III synthase</fullName>
        <ecNumber evidence="2">4.2.1.75</ecNumber>
    </submittedName>
</protein>
<name>A0AAJ2KXL7_ALKPS</name>
<feature type="domain" description="Tetrapyrrole biosynthesis uroporphyrinogen III synthase" evidence="1">
    <location>
        <begin position="20"/>
        <end position="259"/>
    </location>
</feature>
<dbReference type="EMBL" id="JAWJAY010000001">
    <property type="protein sequence ID" value="MDV2885031.1"/>
    <property type="molecule type" value="Genomic_DNA"/>
</dbReference>
<dbReference type="EC" id="4.2.1.75" evidence="2"/>
<dbReference type="NCBIfam" id="NF004584">
    <property type="entry name" value="PRK05928.2-1"/>
    <property type="match status" value="1"/>
</dbReference>
<sequence>MGKPLAGKTIALTASRKVEEMSTLIEKQGGNVIVRPMQGTVYVAKEEIVSELKQMIDQGVDWFVLTTGIGTEKLVELAEEIGLKDELIESLGHAKIAARGYKTKNALKKLGLTADISDEDGTTNGLIHTMESISFKGSKVAVQLHGIPSPNLRTFFENEEAEVIEVLPYRHIAPDEKEVKTLYEEVVEGKVDAVCFTTFLQVRALFQYAESIKKEETLLNQFNKNVLAVAVGKVTAEALTDAQVTRVIVPDRERMGAMIVELAKFMEADK</sequence>
<dbReference type="AlphaFoldDB" id="A0AAJ2KXL7"/>
<dbReference type="InterPro" id="IPR039793">
    <property type="entry name" value="UROS/Hem4"/>
</dbReference>
<dbReference type="Proteomes" id="UP001285636">
    <property type="component" value="Unassembled WGS sequence"/>
</dbReference>
<evidence type="ECO:0000259" key="1">
    <source>
        <dbReference type="Pfam" id="PF02602"/>
    </source>
</evidence>
<dbReference type="PANTHER" id="PTHR40082">
    <property type="entry name" value="BLR5956 PROTEIN"/>
    <property type="match status" value="1"/>
</dbReference>
<dbReference type="Pfam" id="PF02602">
    <property type="entry name" value="HEM4"/>
    <property type="match status" value="1"/>
</dbReference>
<gene>
    <name evidence="2" type="ORF">RYX45_07550</name>
</gene>
<evidence type="ECO:0000313" key="2">
    <source>
        <dbReference type="EMBL" id="MDV2885031.1"/>
    </source>
</evidence>
<dbReference type="PANTHER" id="PTHR40082:SF1">
    <property type="entry name" value="BLR5956 PROTEIN"/>
    <property type="match status" value="1"/>
</dbReference>
<dbReference type="InterPro" id="IPR003754">
    <property type="entry name" value="4pyrrol_synth_uPrphyn_synth"/>
</dbReference>
<accession>A0AAJ2KXL7</accession>
<dbReference type="CDD" id="cd06578">
    <property type="entry name" value="HemD"/>
    <property type="match status" value="1"/>
</dbReference>